<keyword evidence="3" id="KW-0812">Transmembrane</keyword>
<evidence type="ECO:0000313" key="6">
    <source>
        <dbReference type="Proteomes" id="UP000184758"/>
    </source>
</evidence>
<accession>A0A1N6HPG1</accession>
<dbReference type="Proteomes" id="UP000184758">
    <property type="component" value="Unassembled WGS sequence"/>
</dbReference>
<dbReference type="InterPro" id="IPR051056">
    <property type="entry name" value="Glycosyl_Hydrolase_73"/>
</dbReference>
<dbReference type="AlphaFoldDB" id="A0A1N6HPG1"/>
<organism evidence="5 6">
    <name type="scientific">Carnobacterium alterfunditum</name>
    <dbReference type="NCBI Taxonomy" id="28230"/>
    <lineage>
        <taxon>Bacteria</taxon>
        <taxon>Bacillati</taxon>
        <taxon>Bacillota</taxon>
        <taxon>Bacilli</taxon>
        <taxon>Lactobacillales</taxon>
        <taxon>Carnobacteriaceae</taxon>
        <taxon>Carnobacterium</taxon>
    </lineage>
</organism>
<keyword evidence="6" id="KW-1185">Reference proteome</keyword>
<protein>
    <submittedName>
        <fullName evidence="5">Flagellum-specific peptidoglycan hydrolase FlgJ</fullName>
    </submittedName>
</protein>
<feature type="transmembrane region" description="Helical" evidence="3">
    <location>
        <begin position="25"/>
        <end position="46"/>
    </location>
</feature>
<dbReference type="Pfam" id="PF01832">
    <property type="entry name" value="Glucosaminidase"/>
    <property type="match status" value="1"/>
</dbReference>
<comment type="similarity">
    <text evidence="1">Belongs to the glycosyl hydrolase 73 family.</text>
</comment>
<dbReference type="GO" id="GO:0004040">
    <property type="term" value="F:amidase activity"/>
    <property type="evidence" value="ECO:0007669"/>
    <property type="project" value="InterPro"/>
</dbReference>
<dbReference type="Gene3D" id="4.10.80.30">
    <property type="entry name" value="DNA polymerase, domain 6"/>
    <property type="match status" value="1"/>
</dbReference>
<dbReference type="OrthoDB" id="977752at2"/>
<evidence type="ECO:0000256" key="3">
    <source>
        <dbReference type="SAM" id="Phobius"/>
    </source>
</evidence>
<feature type="domain" description="Mannosyl-glycoprotein endo-beta-N-acetylglucosamidase-like" evidence="4">
    <location>
        <begin position="53"/>
        <end position="214"/>
    </location>
</feature>
<dbReference type="PANTHER" id="PTHR33308:SF10">
    <property type="entry name" value="EXO-GLUCOSAMINIDASE LYTG"/>
    <property type="match status" value="1"/>
</dbReference>
<sequence length="216" mass="25185">MPLKKQKKSTYKKVKRKGNEKIKPSYFLVTLFIFVFIFLGTLYFLAQETPEIKVYQDKQEEEDQHHFIVQIVGYAKVLQEEYGVLPSISIAQAILESDWGTSELSVKNNNFYGIKGDSADPTVTMTTREFVDGEWIEVNAEFRKYTTWQESMEDHSKLFTKGTTWNTDQYAKVLASKDYKEAAYALQKSGYATDPDYPNKLIRLIEQYDLNQYDQD</sequence>
<dbReference type="Gene3D" id="1.10.530.10">
    <property type="match status" value="1"/>
</dbReference>
<reference evidence="6" key="1">
    <citation type="submission" date="2016-11" db="EMBL/GenBank/DDBJ databases">
        <authorList>
            <person name="Varghese N."/>
            <person name="Submissions S."/>
        </authorList>
    </citation>
    <scope>NUCLEOTIDE SEQUENCE [LARGE SCALE GENOMIC DNA]</scope>
    <source>
        <strain evidence="6">313</strain>
    </source>
</reference>
<dbReference type="InterPro" id="IPR002901">
    <property type="entry name" value="MGlyc_endo_b_GlcNAc-like_dom"/>
</dbReference>
<dbReference type="PANTHER" id="PTHR33308">
    <property type="entry name" value="PEPTIDOGLYCAN HYDROLASE FLGJ"/>
    <property type="match status" value="1"/>
</dbReference>
<evidence type="ECO:0000259" key="4">
    <source>
        <dbReference type="SMART" id="SM00047"/>
    </source>
</evidence>
<keyword evidence="3" id="KW-0472">Membrane</keyword>
<keyword evidence="2 5" id="KW-0378">Hydrolase</keyword>
<evidence type="ECO:0000256" key="2">
    <source>
        <dbReference type="ARBA" id="ARBA00022801"/>
    </source>
</evidence>
<name>A0A1N6HPG1_9LACT</name>
<gene>
    <name evidence="5" type="ORF">SAMN05878443_1990</name>
</gene>
<dbReference type="RefSeq" id="WP_034545647.1">
    <property type="nucleotide sequence ID" value="NZ_FSRN01000001.1"/>
</dbReference>
<dbReference type="PRINTS" id="PR01002">
    <property type="entry name" value="FLGFLGJ"/>
</dbReference>
<dbReference type="EMBL" id="FSRN01000001">
    <property type="protein sequence ID" value="SIO21630.1"/>
    <property type="molecule type" value="Genomic_DNA"/>
</dbReference>
<dbReference type="eggNOG" id="COG1705">
    <property type="taxonomic scope" value="Bacteria"/>
</dbReference>
<keyword evidence="3" id="KW-1133">Transmembrane helix</keyword>
<dbReference type="STRING" id="28230.SAMN05878443_1990"/>
<dbReference type="SMART" id="SM00047">
    <property type="entry name" value="LYZ2"/>
    <property type="match status" value="1"/>
</dbReference>
<evidence type="ECO:0000313" key="5">
    <source>
        <dbReference type="EMBL" id="SIO21630.1"/>
    </source>
</evidence>
<evidence type="ECO:0000256" key="1">
    <source>
        <dbReference type="ARBA" id="ARBA00010266"/>
    </source>
</evidence>
<proteinExistence type="inferred from homology"/>